<proteinExistence type="predicted"/>
<accession>A0A2S5BBX9</accession>
<dbReference type="Proteomes" id="UP000237144">
    <property type="component" value="Unassembled WGS sequence"/>
</dbReference>
<keyword evidence="7" id="KW-1185">Reference proteome</keyword>
<keyword evidence="2 4" id="KW-0863">Zinc-finger</keyword>
<evidence type="ECO:0000313" key="6">
    <source>
        <dbReference type="EMBL" id="POY74253.1"/>
    </source>
</evidence>
<dbReference type="Gene3D" id="6.10.140.2220">
    <property type="match status" value="1"/>
</dbReference>
<dbReference type="EMBL" id="PJQD01000026">
    <property type="protein sequence ID" value="POY74253.1"/>
    <property type="molecule type" value="Genomic_DNA"/>
</dbReference>
<gene>
    <name evidence="6" type="ORF">BMF94_2691</name>
</gene>
<feature type="domain" description="MYND-type" evidence="5">
    <location>
        <begin position="10"/>
        <end position="49"/>
    </location>
</feature>
<comment type="caution">
    <text evidence="6">The sequence shown here is derived from an EMBL/GenBank/DDBJ whole genome shotgun (WGS) entry which is preliminary data.</text>
</comment>
<evidence type="ECO:0000259" key="5">
    <source>
        <dbReference type="PROSITE" id="PS50865"/>
    </source>
</evidence>
<evidence type="ECO:0000256" key="3">
    <source>
        <dbReference type="ARBA" id="ARBA00022833"/>
    </source>
</evidence>
<dbReference type="GO" id="GO:0008270">
    <property type="term" value="F:zinc ion binding"/>
    <property type="evidence" value="ECO:0007669"/>
    <property type="project" value="UniProtKB-KW"/>
</dbReference>
<dbReference type="SUPFAM" id="SSF144232">
    <property type="entry name" value="HIT/MYND zinc finger-like"/>
    <property type="match status" value="1"/>
</dbReference>
<dbReference type="OrthoDB" id="437457at2759"/>
<evidence type="ECO:0000256" key="2">
    <source>
        <dbReference type="ARBA" id="ARBA00022771"/>
    </source>
</evidence>
<evidence type="ECO:0000256" key="1">
    <source>
        <dbReference type="ARBA" id="ARBA00022723"/>
    </source>
</evidence>
<dbReference type="AlphaFoldDB" id="A0A2S5BBX9"/>
<keyword evidence="3" id="KW-0862">Zinc</keyword>
<keyword evidence="1" id="KW-0479">Metal-binding</keyword>
<protein>
    <recommendedName>
        <fullName evidence="5">MYND-type domain-containing protein</fullName>
    </recommendedName>
</protein>
<sequence>MPATAPKGSCLVCGTETTKRCSGCGPYTHLYFCSTEHQRLAWPCHRWACGSAAHPFRLPAFSEKELDETMEMLNCKSDNPQVVGLVHAANVKLLGKRTGATDDEKKRVLRALLGHRVVFGTADDKQQSMNQRLSDLRVIRHVWLTTAVSGSDADDPIGFFSLRYHDCTSRVPTRIKDGQWHGASEWHSTFCHLLLVLAPIFARFPTRVKLDAFMSDPNKLVGMMQSFYDLRVAVTHIKEHLRAAVTSQERAFADAVLAAIDDPVNSCFPDLSPLSSERRLSQS</sequence>
<evidence type="ECO:0000313" key="7">
    <source>
        <dbReference type="Proteomes" id="UP000237144"/>
    </source>
</evidence>
<reference evidence="6 7" key="1">
    <citation type="journal article" date="2018" name="Front. Microbiol.">
        <title>Prospects for Fungal Bioremediation of Acidic Radioactive Waste Sites: Characterization and Genome Sequence of Rhodotorula taiwanensis MD1149.</title>
        <authorList>
            <person name="Tkavc R."/>
            <person name="Matrosova V.Y."/>
            <person name="Grichenko O.E."/>
            <person name="Gostincar C."/>
            <person name="Volpe R.P."/>
            <person name="Klimenkova P."/>
            <person name="Gaidamakova E.K."/>
            <person name="Zhou C.E."/>
            <person name="Stewart B.J."/>
            <person name="Lyman M.G."/>
            <person name="Malfatti S.A."/>
            <person name="Rubinfeld B."/>
            <person name="Courtot M."/>
            <person name="Singh J."/>
            <person name="Dalgard C.L."/>
            <person name="Hamilton T."/>
            <person name="Frey K.G."/>
            <person name="Gunde-Cimerman N."/>
            <person name="Dugan L."/>
            <person name="Daly M.J."/>
        </authorList>
    </citation>
    <scope>NUCLEOTIDE SEQUENCE [LARGE SCALE GENOMIC DNA]</scope>
    <source>
        <strain evidence="6 7">MD1149</strain>
    </source>
</reference>
<evidence type="ECO:0000256" key="4">
    <source>
        <dbReference type="PROSITE-ProRule" id="PRU00134"/>
    </source>
</evidence>
<name>A0A2S5BBX9_9BASI</name>
<dbReference type="PROSITE" id="PS50865">
    <property type="entry name" value="ZF_MYND_2"/>
    <property type="match status" value="1"/>
</dbReference>
<dbReference type="Pfam" id="PF01753">
    <property type="entry name" value="zf-MYND"/>
    <property type="match status" value="1"/>
</dbReference>
<dbReference type="InterPro" id="IPR002893">
    <property type="entry name" value="Znf_MYND"/>
</dbReference>
<organism evidence="6 7">
    <name type="scientific">Rhodotorula taiwanensis</name>
    <dbReference type="NCBI Taxonomy" id="741276"/>
    <lineage>
        <taxon>Eukaryota</taxon>
        <taxon>Fungi</taxon>
        <taxon>Dikarya</taxon>
        <taxon>Basidiomycota</taxon>
        <taxon>Pucciniomycotina</taxon>
        <taxon>Microbotryomycetes</taxon>
        <taxon>Sporidiobolales</taxon>
        <taxon>Sporidiobolaceae</taxon>
        <taxon>Rhodotorula</taxon>
    </lineage>
</organism>